<evidence type="ECO:0000313" key="1">
    <source>
        <dbReference type="EMBL" id="SEB52944.1"/>
    </source>
</evidence>
<accession>A0A1H4K334</accession>
<dbReference type="RefSeq" id="WP_091180715.1">
    <property type="nucleotide sequence ID" value="NZ_FNRY01000001.1"/>
</dbReference>
<evidence type="ECO:0000313" key="2">
    <source>
        <dbReference type="Proteomes" id="UP000199183"/>
    </source>
</evidence>
<dbReference type="STRING" id="640635.SAMN04489806_0992"/>
<evidence type="ECO:0008006" key="3">
    <source>
        <dbReference type="Google" id="ProtNLM"/>
    </source>
</evidence>
<keyword evidence="2" id="KW-1185">Reference proteome</keyword>
<dbReference type="OrthoDB" id="5380150at2"/>
<dbReference type="EMBL" id="FNRY01000001">
    <property type="protein sequence ID" value="SEB52944.1"/>
    <property type="molecule type" value="Genomic_DNA"/>
</dbReference>
<dbReference type="InterPro" id="IPR029052">
    <property type="entry name" value="Metallo-depent_PP-like"/>
</dbReference>
<dbReference type="Gene3D" id="3.60.21.10">
    <property type="match status" value="1"/>
</dbReference>
<proteinExistence type="predicted"/>
<name>A0A1H4K334_9MICO</name>
<gene>
    <name evidence="1" type="ORF">SAMN04489806_0992</name>
</gene>
<dbReference type="SUPFAM" id="SSF56300">
    <property type="entry name" value="Metallo-dependent phosphatases"/>
    <property type="match status" value="1"/>
</dbReference>
<sequence length="309" mass="34981">MTCKDQPVADCPENAIRRDVSADVVWHDASATWPLLGGRRIGLMGDVHGDRNHIFRAANMFGRRGIRVIIQLGDFGMIWPRRNWPIDLNALDVFLGDQDQTLLFVDGNHEDHPLLETFPVSSTGIRWVGERIGHLPRGYRAVFSNGIRLAALGGANSIDRYRRLEGRDWWAQEQITLADLRVLGEEPVDVLLSHDVPLGVPSLDRHLASIRDFVPRQGIRYAERGRRMFHEGFVQVRPRLSLAGHYHWHVDETIEFETESESFATRVVVLDAQGASRGNCAILNLDDLSVEVIDVEGRPYLLDHLGVHR</sequence>
<organism evidence="1 2">
    <name type="scientific">Paramicrobacterium humi</name>
    <dbReference type="NCBI Taxonomy" id="640635"/>
    <lineage>
        <taxon>Bacteria</taxon>
        <taxon>Bacillati</taxon>
        <taxon>Actinomycetota</taxon>
        <taxon>Actinomycetes</taxon>
        <taxon>Micrococcales</taxon>
        <taxon>Microbacteriaceae</taxon>
        <taxon>Paramicrobacterium</taxon>
    </lineage>
</organism>
<protein>
    <recommendedName>
        <fullName evidence="3">Calcineurin-like phosphoesterase</fullName>
    </recommendedName>
</protein>
<reference evidence="1 2" key="1">
    <citation type="submission" date="2016-10" db="EMBL/GenBank/DDBJ databases">
        <authorList>
            <person name="de Groot N.N."/>
        </authorList>
    </citation>
    <scope>NUCLEOTIDE SEQUENCE [LARGE SCALE GENOMIC DNA]</scope>
    <source>
        <strain evidence="1 2">DSM 21799</strain>
    </source>
</reference>
<dbReference type="AlphaFoldDB" id="A0A1H4K334"/>
<dbReference type="Proteomes" id="UP000199183">
    <property type="component" value="Unassembled WGS sequence"/>
</dbReference>